<evidence type="ECO:0000256" key="1">
    <source>
        <dbReference type="SAM" id="MobiDB-lite"/>
    </source>
</evidence>
<gene>
    <name evidence="3" type="ORF">CBR_g12510</name>
</gene>
<dbReference type="Gene3D" id="3.80.10.10">
    <property type="entry name" value="Ribonuclease Inhibitor"/>
    <property type="match status" value="1"/>
</dbReference>
<feature type="compositionally biased region" description="Basic and acidic residues" evidence="1">
    <location>
        <begin position="188"/>
        <end position="206"/>
    </location>
</feature>
<dbReference type="Gramene" id="GBG60772">
    <property type="protein sequence ID" value="GBG60772"/>
    <property type="gene ID" value="CBR_g12510"/>
</dbReference>
<evidence type="ECO:0000259" key="2">
    <source>
        <dbReference type="SMART" id="SM00256"/>
    </source>
</evidence>
<dbReference type="InterPro" id="IPR032675">
    <property type="entry name" value="LRR_dom_sf"/>
</dbReference>
<keyword evidence="4" id="KW-1185">Reference proteome</keyword>
<comment type="caution">
    <text evidence="3">The sequence shown here is derived from an EMBL/GenBank/DDBJ whole genome shotgun (WGS) entry which is preliminary data.</text>
</comment>
<dbReference type="InterPro" id="IPR001810">
    <property type="entry name" value="F-box_dom"/>
</dbReference>
<dbReference type="InterPro" id="IPR036047">
    <property type="entry name" value="F-box-like_dom_sf"/>
</dbReference>
<dbReference type="Proteomes" id="UP000265515">
    <property type="component" value="Unassembled WGS sequence"/>
</dbReference>
<dbReference type="EMBL" id="BFEA01000014">
    <property type="protein sequence ID" value="GBG60772.1"/>
    <property type="molecule type" value="Genomic_DNA"/>
</dbReference>
<name>A0A388JSS5_CHABU</name>
<organism evidence="3 4">
    <name type="scientific">Chara braunii</name>
    <name type="common">Braun's stonewort</name>
    <dbReference type="NCBI Taxonomy" id="69332"/>
    <lineage>
        <taxon>Eukaryota</taxon>
        <taxon>Viridiplantae</taxon>
        <taxon>Streptophyta</taxon>
        <taxon>Charophyceae</taxon>
        <taxon>Charales</taxon>
        <taxon>Characeae</taxon>
        <taxon>Chara</taxon>
    </lineage>
</organism>
<evidence type="ECO:0000313" key="3">
    <source>
        <dbReference type="EMBL" id="GBG60772.1"/>
    </source>
</evidence>
<reference evidence="3 4" key="1">
    <citation type="journal article" date="2018" name="Cell">
        <title>The Chara Genome: Secondary Complexity and Implications for Plant Terrestrialization.</title>
        <authorList>
            <person name="Nishiyama T."/>
            <person name="Sakayama H."/>
            <person name="Vries J.D."/>
            <person name="Buschmann H."/>
            <person name="Saint-Marcoux D."/>
            <person name="Ullrich K.K."/>
            <person name="Haas F.B."/>
            <person name="Vanderstraeten L."/>
            <person name="Becker D."/>
            <person name="Lang D."/>
            <person name="Vosolsobe S."/>
            <person name="Rombauts S."/>
            <person name="Wilhelmsson P.K.I."/>
            <person name="Janitza P."/>
            <person name="Kern R."/>
            <person name="Heyl A."/>
            <person name="Rumpler F."/>
            <person name="Villalobos L.I.A.C."/>
            <person name="Clay J.M."/>
            <person name="Skokan R."/>
            <person name="Toyoda A."/>
            <person name="Suzuki Y."/>
            <person name="Kagoshima H."/>
            <person name="Schijlen E."/>
            <person name="Tajeshwar N."/>
            <person name="Catarino B."/>
            <person name="Hetherington A.J."/>
            <person name="Saltykova A."/>
            <person name="Bonnot C."/>
            <person name="Breuninger H."/>
            <person name="Symeonidi A."/>
            <person name="Radhakrishnan G.V."/>
            <person name="Van Nieuwerburgh F."/>
            <person name="Deforce D."/>
            <person name="Chang C."/>
            <person name="Karol K.G."/>
            <person name="Hedrich R."/>
            <person name="Ulvskov P."/>
            <person name="Glockner G."/>
            <person name="Delwiche C.F."/>
            <person name="Petrasek J."/>
            <person name="Van de Peer Y."/>
            <person name="Friml J."/>
            <person name="Beilby M."/>
            <person name="Dolan L."/>
            <person name="Kohara Y."/>
            <person name="Sugano S."/>
            <person name="Fujiyama A."/>
            <person name="Delaux P.-M."/>
            <person name="Quint M."/>
            <person name="TheiBen G."/>
            <person name="Hagemann M."/>
            <person name="Harholt J."/>
            <person name="Dunand C."/>
            <person name="Zachgo S."/>
            <person name="Langdale J."/>
            <person name="Maumus F."/>
            <person name="Straeten D.V.D."/>
            <person name="Gould S.B."/>
            <person name="Rensing S.A."/>
        </authorList>
    </citation>
    <scope>NUCLEOTIDE SEQUENCE [LARGE SCALE GENOMIC DNA]</scope>
    <source>
        <strain evidence="3 4">S276</strain>
    </source>
</reference>
<dbReference type="SMART" id="SM00256">
    <property type="entry name" value="FBOX"/>
    <property type="match status" value="1"/>
</dbReference>
<dbReference type="SUPFAM" id="SSF52047">
    <property type="entry name" value="RNI-like"/>
    <property type="match status" value="1"/>
</dbReference>
<dbReference type="Pfam" id="PF12937">
    <property type="entry name" value="F-box-like"/>
    <property type="match status" value="1"/>
</dbReference>
<dbReference type="SUPFAM" id="SSF81383">
    <property type="entry name" value="F-box domain"/>
    <property type="match status" value="1"/>
</dbReference>
<feature type="region of interest" description="Disordered" evidence="1">
    <location>
        <begin position="145"/>
        <end position="245"/>
    </location>
</feature>
<dbReference type="PANTHER" id="PTHR38926:SF5">
    <property type="entry name" value="F-BOX AND LEUCINE-RICH REPEAT PROTEIN 6"/>
    <property type="match status" value="1"/>
</dbReference>
<sequence length="634" mass="70983">MRKFSEYLLELTNVEPLPFTDKDAWELHRALYKSVALGMFRFFVDHEDHCIGEHFVFFYVITQPKPAEKEGTVALYPFAQLQTIDPGLLELIHLELLSITQVIASEEEEIQPRLRTATDPRRTYNAVVIPDYIAQRVKRLEDFPEEKSLRLPSSYPRPAPPKAPKKTLKRKRRHPSPGTQGSRMAATRRSDEDDETARSPRDRDATDELGGQEVQDSIPSSPDRFAGNHVGCEQQPMEVGDRPVGSAREIGQQESFGGSLIDHRTAADHPLKPVNDGDGDHARNGEGRVSILHPSSNTYPIHSAPRPCPGGYYEVRTVYDVTSKKPYDVMVMREEKYRGCLVSNDDERTLPEVDGNGCHSGFWANHVRTDESLISADGPDRSDLASPWANASETWGPSSPSRLINECGKPDWLSLAHEELVHIFSFLPAKDRFCVGTVCRNWRHAALDSMSWRETVLDDDFAGEGGRCAAIFRSQGRLLRLSIHSRAYDILSCIGDNCPQLEDLSITGFLLCPRNTSALEGLGRACPMLRSLALKVHFLGPETDMAQLIEMLTTAFPKLTGLNLKVHEGGHRIRRDEVAGLVQKLPNLEILRLQSPASSSCRTVHVDCCRLSIDGLKDLPSTRKDLRIFIEVPI</sequence>
<dbReference type="Gene3D" id="1.20.1280.50">
    <property type="match status" value="1"/>
</dbReference>
<dbReference type="AlphaFoldDB" id="A0A388JSS5"/>
<protein>
    <recommendedName>
        <fullName evidence="2">F-box domain-containing protein</fullName>
    </recommendedName>
</protein>
<feature type="compositionally biased region" description="Basic residues" evidence="1">
    <location>
        <begin position="163"/>
        <end position="175"/>
    </location>
</feature>
<dbReference type="PANTHER" id="PTHR38926">
    <property type="entry name" value="F-BOX DOMAIN CONTAINING PROTEIN, EXPRESSED"/>
    <property type="match status" value="1"/>
</dbReference>
<proteinExistence type="predicted"/>
<evidence type="ECO:0000313" key="4">
    <source>
        <dbReference type="Proteomes" id="UP000265515"/>
    </source>
</evidence>
<accession>A0A388JSS5</accession>
<feature type="domain" description="F-box" evidence="2">
    <location>
        <begin position="415"/>
        <end position="455"/>
    </location>
</feature>
<dbReference type="OrthoDB" id="8757000at2759"/>